<feature type="compositionally biased region" description="Polar residues" evidence="1">
    <location>
        <begin position="416"/>
        <end position="434"/>
    </location>
</feature>
<organism evidence="4 5">
    <name type="scientific">Neolewinella antarctica</name>
    <dbReference type="NCBI Taxonomy" id="442734"/>
    <lineage>
        <taxon>Bacteria</taxon>
        <taxon>Pseudomonadati</taxon>
        <taxon>Bacteroidota</taxon>
        <taxon>Saprospiria</taxon>
        <taxon>Saprospirales</taxon>
        <taxon>Lewinellaceae</taxon>
        <taxon>Neolewinella</taxon>
    </lineage>
</organism>
<dbReference type="Proteomes" id="UP000770785">
    <property type="component" value="Unassembled WGS sequence"/>
</dbReference>
<evidence type="ECO:0008006" key="6">
    <source>
        <dbReference type="Google" id="ProtNLM"/>
    </source>
</evidence>
<evidence type="ECO:0000313" key="4">
    <source>
        <dbReference type="EMBL" id="NJC25069.1"/>
    </source>
</evidence>
<sequence>MHRIFTLIALSVCTLIAGQLRGQAGPVTGLVATAYDHHVELNWDAPTNPAVTSVRVFSAEGEGAFATVATYNTASRTHVSFLGDWNVTGRYFVRSITATGQLGAPSDTVSATTFEMTDSMLLDMVQEYTLRYFYDFGHPVSGLARERNTTSTVTSGGSGFGVMALIVGAERGFLTYEQALTRTNKMVDYLLEVPRFKGAFSHWMNGANRQVIPFSARDDGGDLVETAFLIQGLLTARQYYTGDSENEVRLRTNITQLWEEVNWNWYRKTTGNVIYWHWSPTNEFAINLPIRGFNESQIVYLLAVASPTAAFDVPASVYKSGWAGENYATNNSFYDIPLIVGRRKGGPLFFSHYSYLGFDPRGIRDDFANYFERNRNHSLINYEHCVDNPYNREGYGPNVWGLTASDDPDGYKAHSPDNQNDDNGTISPTAALSSMPYTPEESMRALKHFYREMGDRTWGPYGFYDAFNEGRDWYANSYLAIDQGPIICMIENARSGLLWDLFMKNPEIAPALAAVGFVKDATTATAELPAIFTEAPQLYPNPATDRLTVDLHLRAATDVTVDLYDLAGTRVQSLYKGEAGGAGAVPISLHLRPRPSAGYYFLKINTPGGSTLLPLVLQR</sequence>
<dbReference type="InterPro" id="IPR026444">
    <property type="entry name" value="Secre_tail"/>
</dbReference>
<protein>
    <recommendedName>
        <fullName evidence="6">Beta-glucosidase</fullName>
    </recommendedName>
</protein>
<dbReference type="InterPro" id="IPR019282">
    <property type="entry name" value="Glycoamylase-like_cons_dom"/>
</dbReference>
<evidence type="ECO:0000313" key="5">
    <source>
        <dbReference type="Proteomes" id="UP000770785"/>
    </source>
</evidence>
<dbReference type="RefSeq" id="WP_168035843.1">
    <property type="nucleotide sequence ID" value="NZ_JAATJH010000001.1"/>
</dbReference>
<proteinExistence type="predicted"/>
<keyword evidence="5" id="KW-1185">Reference proteome</keyword>
<reference evidence="4 5" key="1">
    <citation type="submission" date="2020-03" db="EMBL/GenBank/DDBJ databases">
        <title>Genomic Encyclopedia of Type Strains, Phase IV (KMG-IV): sequencing the most valuable type-strain genomes for metagenomic binning, comparative biology and taxonomic classification.</title>
        <authorList>
            <person name="Goeker M."/>
        </authorList>
    </citation>
    <scope>NUCLEOTIDE SEQUENCE [LARGE SCALE GENOMIC DNA]</scope>
    <source>
        <strain evidence="4 5">DSM 105096</strain>
    </source>
</reference>
<dbReference type="Gene3D" id="2.60.40.10">
    <property type="entry name" value="Immunoglobulins"/>
    <property type="match status" value="1"/>
</dbReference>
<dbReference type="NCBIfam" id="TIGR04183">
    <property type="entry name" value="Por_Secre_tail"/>
    <property type="match status" value="1"/>
</dbReference>
<gene>
    <name evidence="4" type="ORF">GGR27_000550</name>
</gene>
<comment type="caution">
    <text evidence="4">The sequence shown here is derived from an EMBL/GenBank/DDBJ whole genome shotgun (WGS) entry which is preliminary data.</text>
</comment>
<dbReference type="Gene3D" id="1.50.10.140">
    <property type="match status" value="1"/>
</dbReference>
<dbReference type="EMBL" id="JAATJH010000001">
    <property type="protein sequence ID" value="NJC25069.1"/>
    <property type="molecule type" value="Genomic_DNA"/>
</dbReference>
<feature type="region of interest" description="Disordered" evidence="1">
    <location>
        <begin position="407"/>
        <end position="434"/>
    </location>
</feature>
<dbReference type="Pfam" id="PF18962">
    <property type="entry name" value="Por_Secre_tail"/>
    <property type="match status" value="1"/>
</dbReference>
<feature type="domain" description="Glycoamylase-like" evidence="2">
    <location>
        <begin position="289"/>
        <end position="506"/>
    </location>
</feature>
<feature type="domain" description="Secretion system C-terminal sorting" evidence="3">
    <location>
        <begin position="538"/>
        <end position="610"/>
    </location>
</feature>
<evidence type="ECO:0000259" key="3">
    <source>
        <dbReference type="Pfam" id="PF18962"/>
    </source>
</evidence>
<dbReference type="Pfam" id="PF10091">
    <property type="entry name" value="Glycoamylase"/>
    <property type="match status" value="1"/>
</dbReference>
<evidence type="ECO:0000259" key="2">
    <source>
        <dbReference type="Pfam" id="PF10091"/>
    </source>
</evidence>
<name>A0ABX0X7W1_9BACT</name>
<dbReference type="InterPro" id="IPR013783">
    <property type="entry name" value="Ig-like_fold"/>
</dbReference>
<accession>A0ABX0X7W1</accession>
<evidence type="ECO:0000256" key="1">
    <source>
        <dbReference type="SAM" id="MobiDB-lite"/>
    </source>
</evidence>